<dbReference type="InterPro" id="IPR036388">
    <property type="entry name" value="WH-like_DNA-bd_sf"/>
</dbReference>
<proteinExistence type="predicted"/>
<name>A0ABZ0RK79_9BACT</name>
<dbReference type="Gene3D" id="3.40.50.2300">
    <property type="match status" value="2"/>
</dbReference>
<dbReference type="PANTHER" id="PTHR30146:SF109">
    <property type="entry name" value="HTH-TYPE TRANSCRIPTIONAL REGULATOR GALS"/>
    <property type="match status" value="1"/>
</dbReference>
<dbReference type="InterPro" id="IPR028082">
    <property type="entry name" value="Peripla_BP_I"/>
</dbReference>
<keyword evidence="1" id="KW-0805">Transcription regulation</keyword>
<dbReference type="Pfam" id="PF13377">
    <property type="entry name" value="Peripla_BP_3"/>
    <property type="match status" value="1"/>
</dbReference>
<keyword evidence="3" id="KW-0804">Transcription</keyword>
<reference evidence="5 6" key="1">
    <citation type="submission" date="2023-11" db="EMBL/GenBank/DDBJ databases">
        <title>Coraliomargarita sp. nov., isolated from marine algae.</title>
        <authorList>
            <person name="Lee J.K."/>
            <person name="Baek J.H."/>
            <person name="Kim J.M."/>
            <person name="Choi D.G."/>
            <person name="Jeon C.O."/>
        </authorList>
    </citation>
    <scope>NUCLEOTIDE SEQUENCE [LARGE SCALE GENOMIC DNA]</scope>
    <source>
        <strain evidence="5 6">J2-16</strain>
    </source>
</reference>
<dbReference type="InterPro" id="IPR000524">
    <property type="entry name" value="Tscrpt_reg_HTH_GntR"/>
</dbReference>
<evidence type="ECO:0000313" key="6">
    <source>
        <dbReference type="Proteomes" id="UP001324993"/>
    </source>
</evidence>
<keyword evidence="2" id="KW-0238">DNA-binding</keyword>
<feature type="domain" description="HTH gntR-type" evidence="4">
    <location>
        <begin position="8"/>
        <end position="75"/>
    </location>
</feature>
<evidence type="ECO:0000256" key="2">
    <source>
        <dbReference type="ARBA" id="ARBA00023125"/>
    </source>
</evidence>
<evidence type="ECO:0000256" key="1">
    <source>
        <dbReference type="ARBA" id="ARBA00023015"/>
    </source>
</evidence>
<organism evidence="5 6">
    <name type="scientific">Coraliomargarita algicola</name>
    <dbReference type="NCBI Taxonomy" id="3092156"/>
    <lineage>
        <taxon>Bacteria</taxon>
        <taxon>Pseudomonadati</taxon>
        <taxon>Verrucomicrobiota</taxon>
        <taxon>Opitutia</taxon>
        <taxon>Puniceicoccales</taxon>
        <taxon>Coraliomargaritaceae</taxon>
        <taxon>Coraliomargarita</taxon>
    </lineage>
</organism>
<dbReference type="PROSITE" id="PS50949">
    <property type="entry name" value="HTH_GNTR"/>
    <property type="match status" value="1"/>
</dbReference>
<accession>A0ABZ0RK79</accession>
<dbReference type="InterPro" id="IPR036390">
    <property type="entry name" value="WH_DNA-bd_sf"/>
</dbReference>
<dbReference type="PANTHER" id="PTHR30146">
    <property type="entry name" value="LACI-RELATED TRANSCRIPTIONAL REPRESSOR"/>
    <property type="match status" value="1"/>
</dbReference>
<protein>
    <submittedName>
        <fullName evidence="5">GntR family transcriptional regulator</fullName>
    </submittedName>
</protein>
<evidence type="ECO:0000256" key="3">
    <source>
        <dbReference type="ARBA" id="ARBA00023163"/>
    </source>
</evidence>
<dbReference type="EMBL" id="CP138858">
    <property type="protein sequence ID" value="WPJ96467.1"/>
    <property type="molecule type" value="Genomic_DNA"/>
</dbReference>
<dbReference type="RefSeq" id="WP_319833326.1">
    <property type="nucleotide sequence ID" value="NZ_CP138858.1"/>
</dbReference>
<dbReference type="Gene3D" id="1.10.10.10">
    <property type="entry name" value="Winged helix-like DNA-binding domain superfamily/Winged helix DNA-binding domain"/>
    <property type="match status" value="1"/>
</dbReference>
<evidence type="ECO:0000313" key="5">
    <source>
        <dbReference type="EMBL" id="WPJ96467.1"/>
    </source>
</evidence>
<gene>
    <name evidence="5" type="ORF">SH580_01965</name>
</gene>
<evidence type="ECO:0000259" key="4">
    <source>
        <dbReference type="PROSITE" id="PS50949"/>
    </source>
</evidence>
<dbReference type="Pfam" id="PF00392">
    <property type="entry name" value="GntR"/>
    <property type="match status" value="1"/>
</dbReference>
<keyword evidence="6" id="KW-1185">Reference proteome</keyword>
<dbReference type="Proteomes" id="UP001324993">
    <property type="component" value="Chromosome"/>
</dbReference>
<sequence>MKESPRTARSKQPYVIQMVTKMAKEYGPGAKLPTAQKLAKQLGVTLTTLDRSLGKLESKGVIHRRQGSGIYVCENSFSKNIGMVFGRNIFQMGSSTFYLLLLQHCELRASMEQEQFSFYLSPPQSPTNTSAHFINNDLADSIKRGKLDGLLICEVEEYEVEDWLINQDIPIVALSSGNNSIPRVGIDTRNLIHSSMQALAAQGCKTVGLLGILARDYTIFEKAAKKYQLEIVDECVIHPEDEKAPPVHIHEELGLDWMHKCLERCGGAQGLPDGLLITDDILARGACLCLKEYKIRPGKDLQIASHANKGSLILEYWQDDLILAEVDPAAIVSSMFKMLKAQIAGTPLKQKAVRIKPYMRLPETSSPPS</sequence>
<dbReference type="InterPro" id="IPR046335">
    <property type="entry name" value="LacI/GalR-like_sensor"/>
</dbReference>
<dbReference type="SUPFAM" id="SSF46785">
    <property type="entry name" value="Winged helix' DNA-binding domain"/>
    <property type="match status" value="1"/>
</dbReference>
<dbReference type="SUPFAM" id="SSF53822">
    <property type="entry name" value="Periplasmic binding protein-like I"/>
    <property type="match status" value="1"/>
</dbReference>
<dbReference type="SMART" id="SM00345">
    <property type="entry name" value="HTH_GNTR"/>
    <property type="match status" value="1"/>
</dbReference>